<sequence>MCDRKKSVEQLERLAVEVFLEDDESKLAILWQDVAKKLREIDTDVMRHLQIVRDRDIDEFNDLLEQIKLPSKPEPISMGIPTALTETDLPPLAPIEEDEDEGEDEEIDWLSDVMLKQAMRAFRRRLKLKLDAATSREAEQMFAIQPPATYPQAVWEELVKRRQLLQEGKGFYRLPND</sequence>
<keyword evidence="3" id="KW-1185">Reference proteome</keyword>
<feature type="region of interest" description="Disordered" evidence="1">
    <location>
        <begin position="74"/>
        <end position="103"/>
    </location>
</feature>
<name>A0A517YX77_9BACT</name>
<dbReference type="EMBL" id="CP036425">
    <property type="protein sequence ID" value="QDU34826.1"/>
    <property type="molecule type" value="Genomic_DNA"/>
</dbReference>
<dbReference type="Proteomes" id="UP000317369">
    <property type="component" value="Chromosome"/>
</dbReference>
<accession>A0A517YX77</accession>
<dbReference type="RefSeq" id="WP_200761269.1">
    <property type="nucleotide sequence ID" value="NZ_CP036425.1"/>
</dbReference>
<dbReference type="AlphaFoldDB" id="A0A517YX77"/>
<gene>
    <name evidence="2" type="ORF">KS4_29020</name>
</gene>
<evidence type="ECO:0000313" key="2">
    <source>
        <dbReference type="EMBL" id="QDU34826.1"/>
    </source>
</evidence>
<organism evidence="2 3">
    <name type="scientific">Poriferisphaera corsica</name>
    <dbReference type="NCBI Taxonomy" id="2528020"/>
    <lineage>
        <taxon>Bacteria</taxon>
        <taxon>Pseudomonadati</taxon>
        <taxon>Planctomycetota</taxon>
        <taxon>Phycisphaerae</taxon>
        <taxon>Phycisphaerales</taxon>
        <taxon>Phycisphaeraceae</taxon>
        <taxon>Poriferisphaera</taxon>
    </lineage>
</organism>
<protein>
    <submittedName>
        <fullName evidence="2">Uncharacterized protein</fullName>
    </submittedName>
</protein>
<evidence type="ECO:0000256" key="1">
    <source>
        <dbReference type="SAM" id="MobiDB-lite"/>
    </source>
</evidence>
<evidence type="ECO:0000313" key="3">
    <source>
        <dbReference type="Proteomes" id="UP000317369"/>
    </source>
</evidence>
<reference evidence="2 3" key="1">
    <citation type="submission" date="2019-02" db="EMBL/GenBank/DDBJ databases">
        <title>Deep-cultivation of Planctomycetes and their phenomic and genomic characterization uncovers novel biology.</title>
        <authorList>
            <person name="Wiegand S."/>
            <person name="Jogler M."/>
            <person name="Boedeker C."/>
            <person name="Pinto D."/>
            <person name="Vollmers J."/>
            <person name="Rivas-Marin E."/>
            <person name="Kohn T."/>
            <person name="Peeters S.H."/>
            <person name="Heuer A."/>
            <person name="Rast P."/>
            <person name="Oberbeckmann S."/>
            <person name="Bunk B."/>
            <person name="Jeske O."/>
            <person name="Meyerdierks A."/>
            <person name="Storesund J.E."/>
            <person name="Kallscheuer N."/>
            <person name="Luecker S."/>
            <person name="Lage O.M."/>
            <person name="Pohl T."/>
            <person name="Merkel B.J."/>
            <person name="Hornburger P."/>
            <person name="Mueller R.-W."/>
            <person name="Bruemmer F."/>
            <person name="Labrenz M."/>
            <person name="Spormann A.M."/>
            <person name="Op den Camp H."/>
            <person name="Overmann J."/>
            <person name="Amann R."/>
            <person name="Jetten M.S.M."/>
            <person name="Mascher T."/>
            <person name="Medema M.H."/>
            <person name="Devos D.P."/>
            <person name="Kaster A.-K."/>
            <person name="Ovreas L."/>
            <person name="Rohde M."/>
            <person name="Galperin M.Y."/>
            <person name="Jogler C."/>
        </authorList>
    </citation>
    <scope>NUCLEOTIDE SEQUENCE [LARGE SCALE GENOMIC DNA]</scope>
    <source>
        <strain evidence="2 3">KS4</strain>
    </source>
</reference>
<dbReference type="KEGG" id="pcor:KS4_29020"/>
<proteinExistence type="predicted"/>